<gene>
    <name evidence="2" type="ORF">RIMI_LOCUS4554271</name>
</gene>
<dbReference type="PANTHER" id="PTHR42943:SF2">
    <property type="entry name" value="GLUTATHIONE S-TRANSFERASE KAPPA 1"/>
    <property type="match status" value="1"/>
</dbReference>
<dbReference type="CDD" id="cd03021">
    <property type="entry name" value="DsbA_GSTK"/>
    <property type="match status" value="1"/>
</dbReference>
<evidence type="ECO:0000313" key="3">
    <source>
        <dbReference type="Proteomes" id="UP001176940"/>
    </source>
</evidence>
<name>A0ABN9L487_9NEOB</name>
<dbReference type="EMBL" id="CAUEEQ010007379">
    <property type="protein sequence ID" value="CAJ0930976.1"/>
    <property type="molecule type" value="Genomic_DNA"/>
</dbReference>
<reference evidence="2" key="1">
    <citation type="submission" date="2023-07" db="EMBL/GenBank/DDBJ databases">
        <authorList>
            <person name="Stuckert A."/>
        </authorList>
    </citation>
    <scope>NUCLEOTIDE SEQUENCE</scope>
</reference>
<sequence>MRALPAVKDWGMNEMQDNERFDWIQGAIKVPYKHNSKLVTSICRELVVSAADMSRRKVLELFYDVVSPYSWLGFEVLLRYKNIWNVDISLRPGFLGGLVSASGNSAPALVPNKGAYMFQDLERMAEFYQVPLRLPSDFFNVVIKKGSLSAMRFVTAVDMSHPEFLEEVSRQLWLRIWSEDKDITEPESILQAAKKAGVPEDLAKKLMTTITSPEIKNKLKETTDKALTYGAFGMPTIVAHINQKPQLFFGSDRYEILAHQLGEKWLGPVPPKSHL</sequence>
<feature type="domain" description="DSBA-like thioredoxin" evidence="1">
    <location>
        <begin position="59"/>
        <end position="261"/>
    </location>
</feature>
<dbReference type="Pfam" id="PF01323">
    <property type="entry name" value="DSBA"/>
    <property type="match status" value="1"/>
</dbReference>
<keyword evidence="3" id="KW-1185">Reference proteome</keyword>
<accession>A0ABN9L487</accession>
<dbReference type="Proteomes" id="UP001176940">
    <property type="component" value="Unassembled WGS sequence"/>
</dbReference>
<dbReference type="InterPro" id="IPR051924">
    <property type="entry name" value="GST_Kappa/NadH"/>
</dbReference>
<dbReference type="InterPro" id="IPR001853">
    <property type="entry name" value="DSBA-like_thioredoxin_dom"/>
</dbReference>
<evidence type="ECO:0000259" key="1">
    <source>
        <dbReference type="Pfam" id="PF01323"/>
    </source>
</evidence>
<comment type="caution">
    <text evidence="2">The sequence shown here is derived from an EMBL/GenBank/DDBJ whole genome shotgun (WGS) entry which is preliminary data.</text>
</comment>
<organism evidence="2 3">
    <name type="scientific">Ranitomeya imitator</name>
    <name type="common">mimic poison frog</name>
    <dbReference type="NCBI Taxonomy" id="111125"/>
    <lineage>
        <taxon>Eukaryota</taxon>
        <taxon>Metazoa</taxon>
        <taxon>Chordata</taxon>
        <taxon>Craniata</taxon>
        <taxon>Vertebrata</taxon>
        <taxon>Euteleostomi</taxon>
        <taxon>Amphibia</taxon>
        <taxon>Batrachia</taxon>
        <taxon>Anura</taxon>
        <taxon>Neobatrachia</taxon>
        <taxon>Hyloidea</taxon>
        <taxon>Dendrobatidae</taxon>
        <taxon>Dendrobatinae</taxon>
        <taxon>Ranitomeya</taxon>
    </lineage>
</organism>
<dbReference type="PANTHER" id="PTHR42943">
    <property type="entry name" value="GLUTATHIONE S-TRANSFERASE KAPPA"/>
    <property type="match status" value="1"/>
</dbReference>
<protein>
    <recommendedName>
        <fullName evidence="1">DSBA-like thioredoxin domain-containing protein</fullName>
    </recommendedName>
</protein>
<evidence type="ECO:0000313" key="2">
    <source>
        <dbReference type="EMBL" id="CAJ0930976.1"/>
    </source>
</evidence>
<dbReference type="SUPFAM" id="SSF52833">
    <property type="entry name" value="Thioredoxin-like"/>
    <property type="match status" value="1"/>
</dbReference>
<proteinExistence type="predicted"/>
<dbReference type="InterPro" id="IPR044088">
    <property type="entry name" value="GSTK"/>
</dbReference>
<dbReference type="InterPro" id="IPR036249">
    <property type="entry name" value="Thioredoxin-like_sf"/>
</dbReference>
<dbReference type="Gene3D" id="3.40.30.10">
    <property type="entry name" value="Glutaredoxin"/>
    <property type="match status" value="1"/>
</dbReference>